<accession>A0A5N6TLL6</accession>
<evidence type="ECO:0000313" key="2">
    <source>
        <dbReference type="EMBL" id="KAE8147225.1"/>
    </source>
</evidence>
<keyword evidence="1" id="KW-0732">Signal</keyword>
<name>A0A5N6TLL6_ASPAV</name>
<reference evidence="2 3" key="1">
    <citation type="submission" date="2019-04" db="EMBL/GenBank/DDBJ databases">
        <title>Friends and foes A comparative genomics study of 23 Aspergillus species from section Flavi.</title>
        <authorList>
            <consortium name="DOE Joint Genome Institute"/>
            <person name="Kjaerbolling I."/>
            <person name="Vesth T."/>
            <person name="Frisvad J.C."/>
            <person name="Nybo J.L."/>
            <person name="Theobald S."/>
            <person name="Kildgaard S."/>
            <person name="Isbrandt T."/>
            <person name="Kuo A."/>
            <person name="Sato A."/>
            <person name="Lyhne E.K."/>
            <person name="Kogle M.E."/>
            <person name="Wiebenga A."/>
            <person name="Kun R.S."/>
            <person name="Lubbers R.J."/>
            <person name="Makela M.R."/>
            <person name="Barry K."/>
            <person name="Chovatia M."/>
            <person name="Clum A."/>
            <person name="Daum C."/>
            <person name="Haridas S."/>
            <person name="He G."/>
            <person name="LaButti K."/>
            <person name="Lipzen A."/>
            <person name="Mondo S."/>
            <person name="Riley R."/>
            <person name="Salamov A."/>
            <person name="Simmons B.A."/>
            <person name="Magnuson J.K."/>
            <person name="Henrissat B."/>
            <person name="Mortensen U.H."/>
            <person name="Larsen T.O."/>
            <person name="Devries R.P."/>
            <person name="Grigoriev I.V."/>
            <person name="Machida M."/>
            <person name="Baker S.E."/>
            <person name="Andersen M.R."/>
        </authorList>
    </citation>
    <scope>NUCLEOTIDE SEQUENCE [LARGE SCALE GENOMIC DNA]</scope>
    <source>
        <strain evidence="2 3">IBT 18842</strain>
    </source>
</reference>
<evidence type="ECO:0000256" key="1">
    <source>
        <dbReference type="SAM" id="SignalP"/>
    </source>
</evidence>
<feature type="signal peptide" evidence="1">
    <location>
        <begin position="1"/>
        <end position="19"/>
    </location>
</feature>
<dbReference type="OrthoDB" id="4186099at2759"/>
<dbReference type="AlphaFoldDB" id="A0A5N6TLL6"/>
<dbReference type="EMBL" id="ML742218">
    <property type="protein sequence ID" value="KAE8147225.1"/>
    <property type="molecule type" value="Genomic_DNA"/>
</dbReference>
<feature type="chain" id="PRO_5024947111" evidence="1">
    <location>
        <begin position="20"/>
        <end position="99"/>
    </location>
</feature>
<dbReference type="Proteomes" id="UP000325780">
    <property type="component" value="Unassembled WGS sequence"/>
</dbReference>
<protein>
    <submittedName>
        <fullName evidence="2">Uncharacterized protein</fullName>
    </submittedName>
</protein>
<gene>
    <name evidence="2" type="ORF">BDV25DRAFT_142945</name>
</gene>
<sequence length="99" mass="10452">MNLLTLTLTLALSIPTALASCTPGSVYCGSTLTAQGNWKEDIIKAIKQSGRVSTDPDLEQIANSFFKCEDGASISFVDYCYEGCGPVVGGEGDVCENSY</sequence>
<organism evidence="2 3">
    <name type="scientific">Aspergillus avenaceus</name>
    <dbReference type="NCBI Taxonomy" id="36643"/>
    <lineage>
        <taxon>Eukaryota</taxon>
        <taxon>Fungi</taxon>
        <taxon>Dikarya</taxon>
        <taxon>Ascomycota</taxon>
        <taxon>Pezizomycotina</taxon>
        <taxon>Eurotiomycetes</taxon>
        <taxon>Eurotiomycetidae</taxon>
        <taxon>Eurotiales</taxon>
        <taxon>Aspergillaceae</taxon>
        <taxon>Aspergillus</taxon>
        <taxon>Aspergillus subgen. Circumdati</taxon>
    </lineage>
</organism>
<keyword evidence="3" id="KW-1185">Reference proteome</keyword>
<proteinExistence type="predicted"/>
<evidence type="ECO:0000313" key="3">
    <source>
        <dbReference type="Proteomes" id="UP000325780"/>
    </source>
</evidence>